<protein>
    <submittedName>
        <fullName evidence="1">Uncharacterized protein</fullName>
    </submittedName>
</protein>
<reference evidence="1" key="1">
    <citation type="submission" date="2019-12" db="EMBL/GenBank/DDBJ databases">
        <title>An insight into the sialome of adult female Ixodes ricinus ticks feeding for 6 days.</title>
        <authorList>
            <person name="Perner J."/>
            <person name="Ribeiro J.M.C."/>
        </authorList>
    </citation>
    <scope>NUCLEOTIDE SEQUENCE</scope>
    <source>
        <strain evidence="1">Semi-engorged</strain>
        <tissue evidence="1">Salivary glands</tissue>
    </source>
</reference>
<accession>A0A6B0UJS6</accession>
<evidence type="ECO:0000313" key="1">
    <source>
        <dbReference type="EMBL" id="MXU89904.1"/>
    </source>
</evidence>
<name>A0A6B0UJS6_IXORI</name>
<sequence length="111" mass="11973">MSSSRAWCVGSLRAAMASCAAPWCPRRRATSTGCNWAPRPCTTWRPLWRGPWPCTGTSSRRLRGRCSKTKEGGPAHLLPSVSLGGAQLHDAKLRLKDAMGMGGAHIQDAEL</sequence>
<proteinExistence type="predicted"/>
<dbReference type="EMBL" id="GIFC01007821">
    <property type="protein sequence ID" value="MXU89904.1"/>
    <property type="molecule type" value="Transcribed_RNA"/>
</dbReference>
<organism evidence="1">
    <name type="scientific">Ixodes ricinus</name>
    <name type="common">Common tick</name>
    <name type="synonym">Acarus ricinus</name>
    <dbReference type="NCBI Taxonomy" id="34613"/>
    <lineage>
        <taxon>Eukaryota</taxon>
        <taxon>Metazoa</taxon>
        <taxon>Ecdysozoa</taxon>
        <taxon>Arthropoda</taxon>
        <taxon>Chelicerata</taxon>
        <taxon>Arachnida</taxon>
        <taxon>Acari</taxon>
        <taxon>Parasitiformes</taxon>
        <taxon>Ixodida</taxon>
        <taxon>Ixodoidea</taxon>
        <taxon>Ixodidae</taxon>
        <taxon>Ixodinae</taxon>
        <taxon>Ixodes</taxon>
    </lineage>
</organism>
<dbReference type="AlphaFoldDB" id="A0A6B0UJS6"/>